<sequence length="111" mass="12804">MNFSKETIKGAADLIVLKILENHGESYGYQLIRLIETESDNIFSFKEGTLYPLLYRMEEHGYVTSTQKTTPSGKMRRYYKITSDGKQLLKKKTAEWQAFTQGLENLLQSSL</sequence>
<dbReference type="Gene3D" id="1.10.10.10">
    <property type="entry name" value="Winged helix-like DNA-binding domain superfamily/Winged helix DNA-binding domain"/>
    <property type="match status" value="1"/>
</dbReference>
<dbReference type="PANTHER" id="PTHR33169:SF14">
    <property type="entry name" value="TRANSCRIPTIONAL REGULATOR RV3488"/>
    <property type="match status" value="1"/>
</dbReference>
<accession>A0A0G0UF01</accession>
<evidence type="ECO:0000313" key="3">
    <source>
        <dbReference type="Proteomes" id="UP000034616"/>
    </source>
</evidence>
<dbReference type="SUPFAM" id="SSF46785">
    <property type="entry name" value="Winged helix' DNA-binding domain"/>
    <property type="match status" value="1"/>
</dbReference>
<dbReference type="Pfam" id="PF03551">
    <property type="entry name" value="PadR"/>
    <property type="match status" value="1"/>
</dbReference>
<dbReference type="EMBL" id="LCAH01000002">
    <property type="protein sequence ID" value="KKR87509.1"/>
    <property type="molecule type" value="Genomic_DNA"/>
</dbReference>
<evidence type="ECO:0000259" key="1">
    <source>
        <dbReference type="Pfam" id="PF03551"/>
    </source>
</evidence>
<comment type="caution">
    <text evidence="2">The sequence shown here is derived from an EMBL/GenBank/DDBJ whole genome shotgun (WGS) entry which is preliminary data.</text>
</comment>
<reference evidence="2 3" key="1">
    <citation type="journal article" date="2015" name="Nature">
        <title>rRNA introns, odd ribosomes, and small enigmatic genomes across a large radiation of phyla.</title>
        <authorList>
            <person name="Brown C.T."/>
            <person name="Hug L.A."/>
            <person name="Thomas B.C."/>
            <person name="Sharon I."/>
            <person name="Castelle C.J."/>
            <person name="Singh A."/>
            <person name="Wilkins M.J."/>
            <person name="Williams K.H."/>
            <person name="Banfield J.F."/>
        </authorList>
    </citation>
    <scope>NUCLEOTIDE SEQUENCE [LARGE SCALE GENOMIC DNA]</scope>
</reference>
<dbReference type="InterPro" id="IPR036390">
    <property type="entry name" value="WH_DNA-bd_sf"/>
</dbReference>
<gene>
    <name evidence="2" type="ORF">UU35_C0002G0010</name>
</gene>
<dbReference type="InterPro" id="IPR052509">
    <property type="entry name" value="Metal_resp_DNA-bind_regulator"/>
</dbReference>
<name>A0A0G0UF01_9BACT</name>
<dbReference type="InterPro" id="IPR036388">
    <property type="entry name" value="WH-like_DNA-bd_sf"/>
</dbReference>
<dbReference type="Proteomes" id="UP000034616">
    <property type="component" value="Unassembled WGS sequence"/>
</dbReference>
<protein>
    <recommendedName>
        <fullName evidence="1">Transcription regulator PadR N-terminal domain-containing protein</fullName>
    </recommendedName>
</protein>
<dbReference type="PANTHER" id="PTHR33169">
    <property type="entry name" value="PADR-FAMILY TRANSCRIPTIONAL REGULATOR"/>
    <property type="match status" value="1"/>
</dbReference>
<dbReference type="InterPro" id="IPR005149">
    <property type="entry name" value="Tscrpt_reg_PadR_N"/>
</dbReference>
<proteinExistence type="predicted"/>
<organism evidence="2 3">
    <name type="scientific">Candidatus Uhrbacteria bacterium GW2011_GWC2_41_11</name>
    <dbReference type="NCBI Taxonomy" id="1618985"/>
    <lineage>
        <taxon>Bacteria</taxon>
        <taxon>Candidatus Uhriibacteriota</taxon>
    </lineage>
</organism>
<dbReference type="AlphaFoldDB" id="A0A0G0UF01"/>
<feature type="domain" description="Transcription regulator PadR N-terminal" evidence="1">
    <location>
        <begin position="16"/>
        <end position="90"/>
    </location>
</feature>
<evidence type="ECO:0000313" key="2">
    <source>
        <dbReference type="EMBL" id="KKR87509.1"/>
    </source>
</evidence>